<dbReference type="InterPro" id="IPR032264">
    <property type="entry name" value="MenD_middle"/>
</dbReference>
<keyword evidence="5 6" id="KW-0464">Manganese</keyword>
<evidence type="ECO:0000259" key="8">
    <source>
        <dbReference type="Pfam" id="PF16582"/>
    </source>
</evidence>
<dbReference type="InterPro" id="IPR012001">
    <property type="entry name" value="Thiamin_PyroP_enz_TPP-bd_dom"/>
</dbReference>
<dbReference type="Gene3D" id="3.40.50.970">
    <property type="match status" value="2"/>
</dbReference>
<dbReference type="Proteomes" id="UP001595818">
    <property type="component" value="Unassembled WGS sequence"/>
</dbReference>
<dbReference type="PIRSF" id="PIRSF004983">
    <property type="entry name" value="MenD"/>
    <property type="match status" value="1"/>
</dbReference>
<keyword evidence="1 6" id="KW-0808">Transferase</keyword>
<evidence type="ECO:0000256" key="2">
    <source>
        <dbReference type="ARBA" id="ARBA00022723"/>
    </source>
</evidence>
<comment type="pathway">
    <text evidence="6">Quinol/quinone metabolism; 1,4-dihydroxy-2-naphthoate biosynthesis; 1,4-dihydroxy-2-naphthoate from chorismate: step 2/7.</text>
</comment>
<evidence type="ECO:0000313" key="10">
    <source>
        <dbReference type="Proteomes" id="UP001595818"/>
    </source>
</evidence>
<reference evidence="10" key="1">
    <citation type="journal article" date="2019" name="Int. J. Syst. Evol. Microbiol.">
        <title>The Global Catalogue of Microorganisms (GCM) 10K type strain sequencing project: providing services to taxonomists for standard genome sequencing and annotation.</title>
        <authorList>
            <consortium name="The Broad Institute Genomics Platform"/>
            <consortium name="The Broad Institute Genome Sequencing Center for Infectious Disease"/>
            <person name="Wu L."/>
            <person name="Ma J."/>
        </authorList>
    </citation>
    <scope>NUCLEOTIDE SEQUENCE [LARGE SCALE GENOMIC DNA]</scope>
    <source>
        <strain evidence="10">CGMCC 4.7466</strain>
    </source>
</reference>
<dbReference type="NCBIfam" id="TIGR00173">
    <property type="entry name" value="menD"/>
    <property type="match status" value="1"/>
</dbReference>
<accession>A0ABV9T2R9</accession>
<comment type="cofactor">
    <cofactor evidence="6">
        <name>Mg(2+)</name>
        <dbReference type="ChEBI" id="CHEBI:18420"/>
    </cofactor>
    <cofactor evidence="6">
        <name>Mn(2+)</name>
        <dbReference type="ChEBI" id="CHEBI:29035"/>
    </cofactor>
</comment>
<comment type="subunit">
    <text evidence="6">Homodimer.</text>
</comment>
<comment type="catalytic activity">
    <reaction evidence="6">
        <text>isochorismate + 2-oxoglutarate + H(+) = 5-enolpyruvoyl-6-hydroxy-2-succinyl-cyclohex-3-ene-1-carboxylate + CO2</text>
        <dbReference type="Rhea" id="RHEA:25593"/>
        <dbReference type="ChEBI" id="CHEBI:15378"/>
        <dbReference type="ChEBI" id="CHEBI:16526"/>
        <dbReference type="ChEBI" id="CHEBI:16810"/>
        <dbReference type="ChEBI" id="CHEBI:29780"/>
        <dbReference type="ChEBI" id="CHEBI:58818"/>
        <dbReference type="EC" id="2.2.1.9"/>
    </reaction>
</comment>
<organism evidence="9 10">
    <name type="scientific">Negadavirga shengliensis</name>
    <dbReference type="NCBI Taxonomy" id="1389218"/>
    <lineage>
        <taxon>Bacteria</taxon>
        <taxon>Pseudomonadati</taxon>
        <taxon>Bacteroidota</taxon>
        <taxon>Cytophagia</taxon>
        <taxon>Cytophagales</taxon>
        <taxon>Cyclobacteriaceae</taxon>
        <taxon>Negadavirga</taxon>
    </lineage>
</organism>
<comment type="similarity">
    <text evidence="6">Belongs to the TPP enzyme family. MenD subfamily.</text>
</comment>
<evidence type="ECO:0000259" key="7">
    <source>
        <dbReference type="Pfam" id="PF02776"/>
    </source>
</evidence>
<keyword evidence="4 6" id="KW-0786">Thiamine pyrophosphate</keyword>
<proteinExistence type="inferred from homology"/>
<gene>
    <name evidence="6 9" type="primary">menD</name>
    <name evidence="9" type="ORF">ACFPFU_13960</name>
</gene>
<evidence type="ECO:0000256" key="5">
    <source>
        <dbReference type="ARBA" id="ARBA00023211"/>
    </source>
</evidence>
<feature type="domain" description="Menaquinone biosynthesis protein MenD middle" evidence="8">
    <location>
        <begin position="244"/>
        <end position="384"/>
    </location>
</feature>
<dbReference type="PANTHER" id="PTHR42916:SF1">
    <property type="entry name" value="PROTEIN PHYLLO, CHLOROPLASTIC"/>
    <property type="match status" value="1"/>
</dbReference>
<dbReference type="RefSeq" id="WP_377065376.1">
    <property type="nucleotide sequence ID" value="NZ_JBHSJJ010000007.1"/>
</dbReference>
<dbReference type="CDD" id="cd07037">
    <property type="entry name" value="TPP_PYR_MenD"/>
    <property type="match status" value="1"/>
</dbReference>
<keyword evidence="3 6" id="KW-0460">Magnesium</keyword>
<dbReference type="Gene3D" id="3.40.50.1220">
    <property type="entry name" value="TPP-binding domain"/>
    <property type="match status" value="1"/>
</dbReference>
<dbReference type="CDD" id="cd02009">
    <property type="entry name" value="TPP_SHCHC_synthase"/>
    <property type="match status" value="1"/>
</dbReference>
<feature type="domain" description="Thiamine pyrophosphate enzyme N-terminal TPP-binding" evidence="7">
    <location>
        <begin position="8"/>
        <end position="117"/>
    </location>
</feature>
<dbReference type="InterPro" id="IPR029061">
    <property type="entry name" value="THDP-binding"/>
</dbReference>
<dbReference type="Pfam" id="PF16582">
    <property type="entry name" value="TPP_enzyme_M_2"/>
    <property type="match status" value="1"/>
</dbReference>
<comment type="cofactor">
    <cofactor evidence="6">
        <name>thiamine diphosphate</name>
        <dbReference type="ChEBI" id="CHEBI:58937"/>
    </cofactor>
    <text evidence="6">Binds 1 thiamine pyrophosphate per subunit.</text>
</comment>
<dbReference type="InterPro" id="IPR004433">
    <property type="entry name" value="MenaQ_synth_MenD"/>
</dbReference>
<name>A0ABV9T2R9_9BACT</name>
<keyword evidence="6" id="KW-0474">Menaquinone biosynthesis</keyword>
<protein>
    <recommendedName>
        <fullName evidence="6">2-succinyl-5-enolpyruvyl-6-hydroxy-3-cyclohexene-1-carboxylate synthase</fullName>
        <shortName evidence="6">SEPHCHC synthase</shortName>
        <ecNumber evidence="6">2.2.1.9</ecNumber>
    </recommendedName>
    <alternativeName>
        <fullName evidence="6">Menaquinone biosynthesis protein MenD</fullName>
    </alternativeName>
</protein>
<sequence length="563" mass="63275">MILAHITHIADICAKSGIKEAILSPGSRCAPISLAFIRHPDIHCRTVSDERSAAFIALGMAQQLEKPVVLICTSGSAALNYAPAVAEAFFQQIPLLILTADRPAEWIDQWDGQTIRQEQLYGKHVKGSLMFPDEGSIKEKIWHARRLINEALVLSKTFPMGPVHVNIPVREPFYPLPEEEFTFPMDGQVLETIPVQHHLKEEVLIKLKSKLESYQKIMVVPGQQRPNPQVQKLLDELVRGHKAVVIADAISNLQSSSTVTHHDLILQNPASSEILEPDLVISFGKSIISKALKLFLRNAEVSHWHIQPQGYVPDSFQHLTKIIPTSPDYFLEFLLKNGPEIHPPFEKSWGDNERKVRKVLPEILENTAFGEFKALYKIRPFIPKISKIHLANSMPVRYVNFLGLGDGGQEIICNRGTSGIDGSNSAAVGCTFTTKEPVTLITGDMAFFYDRNAFWHKYNMANLRVIVLNNHGGGIFRLIEGPSKLPELDEYFETQQRLEADLLAQEAGFDYLRLDQENNLPEVLDNFYHKSVRPKILEIISSSVENATVLQEVKKAVKQLLSK</sequence>
<evidence type="ECO:0000256" key="1">
    <source>
        <dbReference type="ARBA" id="ARBA00022679"/>
    </source>
</evidence>
<comment type="caution">
    <text evidence="9">The sequence shown here is derived from an EMBL/GenBank/DDBJ whole genome shotgun (WGS) entry which is preliminary data.</text>
</comment>
<dbReference type="PANTHER" id="PTHR42916">
    <property type="entry name" value="2-SUCCINYL-5-ENOLPYRUVYL-6-HYDROXY-3-CYCLOHEXENE-1-CARBOXYLATE SYNTHASE"/>
    <property type="match status" value="1"/>
</dbReference>
<dbReference type="Pfam" id="PF02776">
    <property type="entry name" value="TPP_enzyme_N"/>
    <property type="match status" value="1"/>
</dbReference>
<dbReference type="SUPFAM" id="SSF52518">
    <property type="entry name" value="Thiamin diphosphate-binding fold (THDP-binding)"/>
    <property type="match status" value="2"/>
</dbReference>
<comment type="function">
    <text evidence="6">Catalyzes the thiamine diphosphate-dependent decarboxylation of 2-oxoglutarate and the subsequent addition of the resulting succinic semialdehyde-thiamine pyrophosphate anion to isochorismate to yield 2-succinyl-5-enolpyruvyl-6-hydroxy-3-cyclohexene-1-carboxylate (SEPHCHC).</text>
</comment>
<dbReference type="HAMAP" id="MF_01659">
    <property type="entry name" value="MenD"/>
    <property type="match status" value="1"/>
</dbReference>
<keyword evidence="10" id="KW-1185">Reference proteome</keyword>
<evidence type="ECO:0000256" key="3">
    <source>
        <dbReference type="ARBA" id="ARBA00022842"/>
    </source>
</evidence>
<evidence type="ECO:0000313" key="9">
    <source>
        <dbReference type="EMBL" id="MFC4872796.1"/>
    </source>
</evidence>
<evidence type="ECO:0000256" key="6">
    <source>
        <dbReference type="HAMAP-Rule" id="MF_01659"/>
    </source>
</evidence>
<dbReference type="EC" id="2.2.1.9" evidence="6"/>
<dbReference type="EMBL" id="JBHSJJ010000007">
    <property type="protein sequence ID" value="MFC4872796.1"/>
    <property type="molecule type" value="Genomic_DNA"/>
</dbReference>
<keyword evidence="2 6" id="KW-0479">Metal-binding</keyword>
<dbReference type="GO" id="GO:0070204">
    <property type="term" value="F:2-succinyl-5-enolpyruvyl-6-hydroxy-3-cyclohexene-1-carboxylic-acid synthase activity"/>
    <property type="evidence" value="ECO:0007669"/>
    <property type="project" value="UniProtKB-EC"/>
</dbReference>
<comment type="pathway">
    <text evidence="6">Quinol/quinone metabolism; menaquinone biosynthesis.</text>
</comment>
<evidence type="ECO:0000256" key="4">
    <source>
        <dbReference type="ARBA" id="ARBA00023052"/>
    </source>
</evidence>